<feature type="compositionally biased region" description="Basic and acidic residues" evidence="1">
    <location>
        <begin position="138"/>
        <end position="163"/>
    </location>
</feature>
<feature type="region of interest" description="Disordered" evidence="1">
    <location>
        <begin position="1"/>
        <end position="53"/>
    </location>
</feature>
<keyword evidence="2" id="KW-0808">Transferase</keyword>
<feature type="compositionally biased region" description="Acidic residues" evidence="1">
    <location>
        <begin position="35"/>
        <end position="46"/>
    </location>
</feature>
<dbReference type="AlphaFoldDB" id="A0A699H770"/>
<comment type="caution">
    <text evidence="2">The sequence shown here is derived from an EMBL/GenBank/DDBJ whole genome shotgun (WGS) entry which is preliminary data.</text>
</comment>
<evidence type="ECO:0000256" key="1">
    <source>
        <dbReference type="SAM" id="MobiDB-lite"/>
    </source>
</evidence>
<protein>
    <submittedName>
        <fullName evidence="2">Reverse transcriptase domain-containing protein</fullName>
    </submittedName>
</protein>
<evidence type="ECO:0000313" key="2">
    <source>
        <dbReference type="EMBL" id="GEX48754.1"/>
    </source>
</evidence>
<keyword evidence="2" id="KW-0548">Nucleotidyltransferase</keyword>
<gene>
    <name evidence="2" type="ORF">Tci_320729</name>
</gene>
<dbReference type="EMBL" id="BKCJ010111219">
    <property type="protein sequence ID" value="GEX48754.1"/>
    <property type="molecule type" value="Genomic_DNA"/>
</dbReference>
<feature type="non-terminal residue" evidence="2">
    <location>
        <position position="1"/>
    </location>
</feature>
<proteinExistence type="predicted"/>
<reference evidence="2" key="1">
    <citation type="journal article" date="2019" name="Sci. Rep.">
        <title>Draft genome of Tanacetum cinerariifolium, the natural source of mosquito coil.</title>
        <authorList>
            <person name="Yamashiro T."/>
            <person name="Shiraishi A."/>
            <person name="Satake H."/>
            <person name="Nakayama K."/>
        </authorList>
    </citation>
    <scope>NUCLEOTIDE SEQUENCE</scope>
</reference>
<organism evidence="2">
    <name type="scientific">Tanacetum cinerariifolium</name>
    <name type="common">Dalmatian daisy</name>
    <name type="synonym">Chrysanthemum cinerariifolium</name>
    <dbReference type="NCBI Taxonomy" id="118510"/>
    <lineage>
        <taxon>Eukaryota</taxon>
        <taxon>Viridiplantae</taxon>
        <taxon>Streptophyta</taxon>
        <taxon>Embryophyta</taxon>
        <taxon>Tracheophyta</taxon>
        <taxon>Spermatophyta</taxon>
        <taxon>Magnoliopsida</taxon>
        <taxon>eudicotyledons</taxon>
        <taxon>Gunneridae</taxon>
        <taxon>Pentapetalae</taxon>
        <taxon>asterids</taxon>
        <taxon>campanulids</taxon>
        <taxon>Asterales</taxon>
        <taxon>Asteraceae</taxon>
        <taxon>Asteroideae</taxon>
        <taxon>Anthemideae</taxon>
        <taxon>Anthemidinae</taxon>
        <taxon>Tanacetum</taxon>
    </lineage>
</organism>
<name>A0A699H770_TANCI</name>
<dbReference type="GO" id="GO:0003964">
    <property type="term" value="F:RNA-directed DNA polymerase activity"/>
    <property type="evidence" value="ECO:0007669"/>
    <property type="project" value="UniProtKB-KW"/>
</dbReference>
<feature type="compositionally biased region" description="Pro residues" evidence="1">
    <location>
        <begin position="24"/>
        <end position="34"/>
    </location>
</feature>
<sequence>GFHLISDVKPQSPKVASQSLEHAPPSPDYVPGPEYPEETDPFETDESAATPPQPKSLCIIVHCHPLVFVRFKVRESSTTATSRQTGVDFSHGTDYGFIDTLYASIGNAEAGDMVTRAYGRIHALEAKDPTCPNDLEDTTSKHEANKNNRNGDDNHESGSDRRRTVPTTREYTYSDFLKCQPLNFKGTKGVVGLTQWFEEMESVFHISNYTNTLMKMMTAKYCPRNEFKKLETKIWNLEVEKYVDGFPEMIQDSMMASKPKTMQDAIEFANARAYTAGPDEKREYGGSLPLCTKCNYHHNRQCAPKCNNCKKVSHLARDYRSPAATANNQRALNGNGEARERAYAVVNAGTNPGSNVVTAKYHAVIVCDEKIICVPFGNEILIVRGDERNNRHESRLNIISCNKTQKYLLKGCHVFLAHVTTMKAEGKSEGKRLEDVPIVRDFSKLFCEDLLDQLQELSDKGFVRPSSSPSGARVLFVNKKDG</sequence>
<keyword evidence="2" id="KW-0695">RNA-directed DNA polymerase</keyword>
<feature type="region of interest" description="Disordered" evidence="1">
    <location>
        <begin position="128"/>
        <end position="166"/>
    </location>
</feature>
<accession>A0A699H770</accession>
<dbReference type="Gene3D" id="3.10.10.10">
    <property type="entry name" value="HIV Type 1 Reverse Transcriptase, subunit A, domain 1"/>
    <property type="match status" value="1"/>
</dbReference>